<organism evidence="2 3">
    <name type="scientific">Sphingomonas quercus</name>
    <dbReference type="NCBI Taxonomy" id="2842451"/>
    <lineage>
        <taxon>Bacteria</taxon>
        <taxon>Pseudomonadati</taxon>
        <taxon>Pseudomonadota</taxon>
        <taxon>Alphaproteobacteria</taxon>
        <taxon>Sphingomonadales</taxon>
        <taxon>Sphingomonadaceae</taxon>
        <taxon>Sphingomonas</taxon>
    </lineage>
</organism>
<comment type="caution">
    <text evidence="2">The sequence shown here is derived from an EMBL/GenBank/DDBJ whole genome shotgun (WGS) entry which is preliminary data.</text>
</comment>
<dbReference type="InterPro" id="IPR013424">
    <property type="entry name" value="Ice-binding_C"/>
</dbReference>
<evidence type="ECO:0000313" key="3">
    <source>
        <dbReference type="Proteomes" id="UP000776276"/>
    </source>
</evidence>
<gene>
    <name evidence="2" type="ORF">KOF26_00030</name>
</gene>
<evidence type="ECO:0000313" key="2">
    <source>
        <dbReference type="EMBL" id="MBU3076241.1"/>
    </source>
</evidence>
<sequence length="124" mass="12914">MFDAAGNLLISSITQTAGDIWDAGSELFNPANAAYIAGADATLRDPENGTVSRSFADFSKFNGLTTAPGYSFNSGLSAETPFYRITFSAAAVPEPATWAMMMLGFGLIGAVVRKDTRFAGAATA</sequence>
<protein>
    <submittedName>
        <fullName evidence="2">PEPxxWA-CTERM sorting domain-containing protein</fullName>
    </submittedName>
</protein>
<dbReference type="Proteomes" id="UP000776276">
    <property type="component" value="Unassembled WGS sequence"/>
</dbReference>
<keyword evidence="3" id="KW-1185">Reference proteome</keyword>
<dbReference type="Pfam" id="PF07589">
    <property type="entry name" value="PEP-CTERM"/>
    <property type="match status" value="1"/>
</dbReference>
<dbReference type="EMBL" id="JAHKRT010000001">
    <property type="protein sequence ID" value="MBU3076241.1"/>
    <property type="molecule type" value="Genomic_DNA"/>
</dbReference>
<reference evidence="2 3" key="1">
    <citation type="submission" date="2021-06" db="EMBL/GenBank/DDBJ databases">
        <title>Sphingomonas sp. XMGL2, whole genome shotgun sequencing project.</title>
        <authorList>
            <person name="Zhao G."/>
            <person name="Shen L."/>
        </authorList>
    </citation>
    <scope>NUCLEOTIDE SEQUENCE [LARGE SCALE GENOMIC DNA]</scope>
    <source>
        <strain evidence="2 3">XMGL2</strain>
    </source>
</reference>
<evidence type="ECO:0000259" key="1">
    <source>
        <dbReference type="Pfam" id="PF07589"/>
    </source>
</evidence>
<accession>A0ABS6BEJ3</accession>
<proteinExistence type="predicted"/>
<name>A0ABS6BEJ3_9SPHN</name>
<dbReference type="NCBIfam" id="TIGR02595">
    <property type="entry name" value="PEP_CTERM"/>
    <property type="match status" value="1"/>
</dbReference>
<dbReference type="NCBIfam" id="NF035944">
    <property type="entry name" value="PEPxxWA-CTERM"/>
    <property type="match status" value="1"/>
</dbReference>
<feature type="domain" description="Ice-binding protein C-terminal" evidence="1">
    <location>
        <begin position="91"/>
        <end position="113"/>
    </location>
</feature>